<dbReference type="PANTHER" id="PTHR47506">
    <property type="entry name" value="TRANSCRIPTIONAL REGULATORY PROTEIN"/>
    <property type="match status" value="1"/>
</dbReference>
<dbReference type="AlphaFoldDB" id="A0A841LUT7"/>
<keyword evidence="7" id="KW-1185">Reference proteome</keyword>
<protein>
    <submittedName>
        <fullName evidence="6">AcrR family transcriptional regulator</fullName>
    </submittedName>
</protein>
<reference evidence="6 7" key="1">
    <citation type="submission" date="2020-08" db="EMBL/GenBank/DDBJ databases">
        <title>Genomic Encyclopedia of Type Strains, Phase IV (KMG-IV): sequencing the most valuable type-strain genomes for metagenomic binning, comparative biology and taxonomic classification.</title>
        <authorList>
            <person name="Goeker M."/>
        </authorList>
    </citation>
    <scope>NUCLEOTIDE SEQUENCE [LARGE SCALE GENOMIC DNA]</scope>
    <source>
        <strain evidence="6 7">DSM 22336</strain>
    </source>
</reference>
<feature type="DNA-binding region" description="H-T-H motif" evidence="4">
    <location>
        <begin position="29"/>
        <end position="48"/>
    </location>
</feature>
<evidence type="ECO:0000256" key="3">
    <source>
        <dbReference type="ARBA" id="ARBA00023163"/>
    </source>
</evidence>
<dbReference type="GO" id="GO:0003677">
    <property type="term" value="F:DNA binding"/>
    <property type="evidence" value="ECO:0007669"/>
    <property type="project" value="UniProtKB-UniRule"/>
</dbReference>
<evidence type="ECO:0000259" key="5">
    <source>
        <dbReference type="PROSITE" id="PS50977"/>
    </source>
</evidence>
<keyword evidence="1" id="KW-0805">Transcription regulation</keyword>
<evidence type="ECO:0000256" key="1">
    <source>
        <dbReference type="ARBA" id="ARBA00023015"/>
    </source>
</evidence>
<keyword evidence="3" id="KW-0804">Transcription</keyword>
<gene>
    <name evidence="6" type="ORF">FHS77_002673</name>
</gene>
<dbReference type="Gene3D" id="1.10.357.10">
    <property type="entry name" value="Tetracycline Repressor, domain 2"/>
    <property type="match status" value="1"/>
</dbReference>
<name>A0A841LUT7_9HYPH</name>
<dbReference type="Pfam" id="PF00440">
    <property type="entry name" value="TetR_N"/>
    <property type="match status" value="1"/>
</dbReference>
<dbReference type="PROSITE" id="PS50977">
    <property type="entry name" value="HTH_TETR_2"/>
    <property type="match status" value="1"/>
</dbReference>
<evidence type="ECO:0000313" key="7">
    <source>
        <dbReference type="Proteomes" id="UP000555393"/>
    </source>
</evidence>
<comment type="caution">
    <text evidence="6">The sequence shown here is derived from an EMBL/GenBank/DDBJ whole genome shotgun (WGS) entry which is preliminary data.</text>
</comment>
<keyword evidence="2 4" id="KW-0238">DNA-binding</keyword>
<feature type="domain" description="HTH tetR-type" evidence="5">
    <location>
        <begin position="6"/>
        <end position="66"/>
    </location>
</feature>
<dbReference type="InterPro" id="IPR001647">
    <property type="entry name" value="HTH_TetR"/>
</dbReference>
<dbReference type="SUPFAM" id="SSF46689">
    <property type="entry name" value="Homeodomain-like"/>
    <property type="match status" value="1"/>
</dbReference>
<sequence length="182" mass="20451">MARPRAIDRATILDAAEQVVLRDGAARLTLDAVAIVAGISKASVIYDYKTKQALIQAVVERWITVWRDRLDEAATRYKDCDNPRLRARIDVARNYNAEEDGAVVFQLCSAMTQDEQLRQTMNEGFRVELSKSLSLAKDPDKALLALLAIEGMSILQMFGAVDWRPEQREKILSGIEQLITED</sequence>
<dbReference type="InterPro" id="IPR009057">
    <property type="entry name" value="Homeodomain-like_sf"/>
</dbReference>
<dbReference type="PANTHER" id="PTHR47506:SF6">
    <property type="entry name" value="HTH-TYPE TRANSCRIPTIONAL REPRESSOR NEMR"/>
    <property type="match status" value="1"/>
</dbReference>
<proteinExistence type="predicted"/>
<organism evidence="6 7">
    <name type="scientific">Paenochrobactrum gallinarii</name>
    <dbReference type="NCBI Taxonomy" id="643673"/>
    <lineage>
        <taxon>Bacteria</taxon>
        <taxon>Pseudomonadati</taxon>
        <taxon>Pseudomonadota</taxon>
        <taxon>Alphaproteobacteria</taxon>
        <taxon>Hyphomicrobiales</taxon>
        <taxon>Brucellaceae</taxon>
        <taxon>Paenochrobactrum</taxon>
    </lineage>
</organism>
<dbReference type="RefSeq" id="WP_184224087.1">
    <property type="nucleotide sequence ID" value="NZ_JACIIU010000017.1"/>
</dbReference>
<evidence type="ECO:0000256" key="4">
    <source>
        <dbReference type="PROSITE-ProRule" id="PRU00335"/>
    </source>
</evidence>
<evidence type="ECO:0000256" key="2">
    <source>
        <dbReference type="ARBA" id="ARBA00023125"/>
    </source>
</evidence>
<dbReference type="Pfam" id="PF17937">
    <property type="entry name" value="TetR_C_28"/>
    <property type="match status" value="1"/>
</dbReference>
<dbReference type="InterPro" id="IPR041479">
    <property type="entry name" value="TetR_CgmR_C"/>
</dbReference>
<evidence type="ECO:0000313" key="6">
    <source>
        <dbReference type="EMBL" id="MBB6262105.1"/>
    </source>
</evidence>
<dbReference type="Proteomes" id="UP000555393">
    <property type="component" value="Unassembled WGS sequence"/>
</dbReference>
<dbReference type="EMBL" id="JACIIU010000017">
    <property type="protein sequence ID" value="MBB6262105.1"/>
    <property type="molecule type" value="Genomic_DNA"/>
</dbReference>
<accession>A0A841LUT7</accession>